<feature type="chain" id="PRO_5018745458" description="Cytochrome c domain-containing protein" evidence="1">
    <location>
        <begin position="21"/>
        <end position="145"/>
    </location>
</feature>
<dbReference type="EMBL" id="CP034562">
    <property type="protein sequence ID" value="AZQ61183.1"/>
    <property type="molecule type" value="Genomic_DNA"/>
</dbReference>
<dbReference type="OrthoDB" id="982229at2"/>
<feature type="signal peptide" evidence="1">
    <location>
        <begin position="1"/>
        <end position="20"/>
    </location>
</feature>
<evidence type="ECO:0000313" key="2">
    <source>
        <dbReference type="EMBL" id="AZQ61183.1"/>
    </source>
</evidence>
<organism evidence="2 3">
    <name type="scientific">Flammeovirga pectinis</name>
    <dbReference type="NCBI Taxonomy" id="2494373"/>
    <lineage>
        <taxon>Bacteria</taxon>
        <taxon>Pseudomonadati</taxon>
        <taxon>Bacteroidota</taxon>
        <taxon>Cytophagia</taxon>
        <taxon>Cytophagales</taxon>
        <taxon>Flammeovirgaceae</taxon>
        <taxon>Flammeovirga</taxon>
    </lineage>
</organism>
<keyword evidence="3" id="KW-1185">Reference proteome</keyword>
<dbReference type="AlphaFoldDB" id="A0A3Q9FNG8"/>
<sequence>MRLSFLLLMSYTLLLFGCQAEQTKSKEVVTIQYPNGGSELAWLMRNASDKMEEQKAAILEGKSINLIPLDVNHILSANPTESGKNTSEVYIKMADRFLLHINKLDSIPLEGQIKYYNQTVAQCANCHETQCPGPLVRIKKLYIEE</sequence>
<proteinExistence type="predicted"/>
<dbReference type="RefSeq" id="WP_126611385.1">
    <property type="nucleotide sequence ID" value="NZ_CP034562.1"/>
</dbReference>
<dbReference type="Proteomes" id="UP000267268">
    <property type="component" value="Chromosome 1"/>
</dbReference>
<keyword evidence="1" id="KW-0732">Signal</keyword>
<dbReference type="PROSITE" id="PS51257">
    <property type="entry name" value="PROKAR_LIPOPROTEIN"/>
    <property type="match status" value="1"/>
</dbReference>
<accession>A0A3Q9FNG8</accession>
<evidence type="ECO:0008006" key="4">
    <source>
        <dbReference type="Google" id="ProtNLM"/>
    </source>
</evidence>
<reference evidence="2 3" key="1">
    <citation type="submission" date="2018-12" db="EMBL/GenBank/DDBJ databases">
        <title>Flammeovirga pectinis sp. nov., isolated from the gut of the Korean scallop, Patinopecten yessoensis.</title>
        <authorList>
            <person name="Bae J.-W."/>
            <person name="Jeong Y.-S."/>
            <person name="Kang W."/>
        </authorList>
    </citation>
    <scope>NUCLEOTIDE SEQUENCE [LARGE SCALE GENOMIC DNA]</scope>
    <source>
        <strain evidence="2 3">L12M1</strain>
    </source>
</reference>
<gene>
    <name evidence="2" type="ORF">EI427_02790</name>
</gene>
<evidence type="ECO:0000256" key="1">
    <source>
        <dbReference type="SAM" id="SignalP"/>
    </source>
</evidence>
<dbReference type="KEGG" id="fll:EI427_02790"/>
<name>A0A3Q9FNG8_9BACT</name>
<protein>
    <recommendedName>
        <fullName evidence="4">Cytochrome c domain-containing protein</fullName>
    </recommendedName>
</protein>
<evidence type="ECO:0000313" key="3">
    <source>
        <dbReference type="Proteomes" id="UP000267268"/>
    </source>
</evidence>